<dbReference type="PANTHER" id="PTHR19271">
    <property type="entry name" value="CYTOCHROME B"/>
    <property type="match status" value="1"/>
</dbReference>
<feature type="binding site" evidence="16">
    <location>
        <position position="198"/>
    </location>
    <ligand>
        <name>a ubiquinone</name>
        <dbReference type="ChEBI" id="CHEBI:16389"/>
    </ligand>
</feature>
<keyword evidence="11 18" id="KW-1133">Transmembrane helix</keyword>
<organism evidence="21">
    <name type="scientific">Botrylloides violaceus</name>
    <name type="common">Orange cloak sea squirt</name>
    <dbReference type="NCBI Taxonomy" id="581057"/>
    <lineage>
        <taxon>Eukaryota</taxon>
        <taxon>Metazoa</taxon>
        <taxon>Chordata</taxon>
        <taxon>Tunicata</taxon>
        <taxon>Ascidiacea</taxon>
        <taxon>Stolidobranchia</taxon>
        <taxon>Styelidae</taxon>
        <taxon>Botrylloides</taxon>
    </lineage>
</organism>
<dbReference type="SUPFAM" id="SSF81648">
    <property type="entry name" value="a domain/subunit of cytochrome bc1 complex (Ubiquinol-cytochrome c reductase)"/>
    <property type="match status" value="1"/>
</dbReference>
<reference evidence="21" key="1">
    <citation type="journal article" date="2014" name="Genome Biol. Evol.">
        <title>Ascidian mitogenomics: comparison of evolutionary rates in closely related taxa provides evidence of ongoing speciation events.</title>
        <authorList>
            <person name="Griggio F."/>
            <person name="Voskoboynik A."/>
            <person name="Iannelli F."/>
            <person name="Justy F."/>
            <person name="Tilak M.K."/>
            <person name="Turon X."/>
            <person name="Pesole G."/>
            <person name="Douzery E.J."/>
            <person name="Mastrototaro F."/>
            <person name="Gissi C."/>
        </authorList>
    </citation>
    <scope>NUCLEOTIDE SEQUENCE</scope>
    <source>
        <tissue evidence="21">Colony</tissue>
    </source>
</reference>
<gene>
    <name evidence="21" type="primary">cob</name>
</gene>
<evidence type="ECO:0000256" key="16">
    <source>
        <dbReference type="PIRSR" id="PIRSR038885-1"/>
    </source>
</evidence>
<evidence type="ECO:0000256" key="12">
    <source>
        <dbReference type="ARBA" id="ARBA00023004"/>
    </source>
</evidence>
<dbReference type="GO" id="GO:0046872">
    <property type="term" value="F:metal ion binding"/>
    <property type="evidence" value="ECO:0007669"/>
    <property type="project" value="UniProtKB-UniRule"/>
</dbReference>
<evidence type="ECO:0000256" key="11">
    <source>
        <dbReference type="ARBA" id="ARBA00022989"/>
    </source>
</evidence>
<keyword evidence="10 18" id="KW-0249">Electron transport</keyword>
<geneLocation type="mitochondrion" evidence="21"/>
<evidence type="ECO:0000256" key="5">
    <source>
        <dbReference type="ARBA" id="ARBA00022617"/>
    </source>
</evidence>
<dbReference type="GO" id="GO:0008121">
    <property type="term" value="F:quinol-cytochrome-c reductase activity"/>
    <property type="evidence" value="ECO:0007669"/>
    <property type="project" value="InterPro"/>
</dbReference>
<dbReference type="InterPro" id="IPR005798">
    <property type="entry name" value="Cyt_b/b6_C"/>
</dbReference>
<protein>
    <recommendedName>
        <fullName evidence="3 18">Cytochrome b</fullName>
    </recommendedName>
</protein>
<dbReference type="InterPro" id="IPR048259">
    <property type="entry name" value="Cytochrome_b_N_euk/bac"/>
</dbReference>
<feature type="binding site" description="axial binding residue" evidence="17">
    <location>
        <position position="179"/>
    </location>
    <ligand>
        <name>heme b</name>
        <dbReference type="ChEBI" id="CHEBI:60344"/>
        <label>b562</label>
    </ligand>
    <ligandPart>
        <name>Fe</name>
        <dbReference type="ChEBI" id="CHEBI:18248"/>
    </ligandPart>
</feature>
<feature type="transmembrane region" description="Helical" evidence="18">
    <location>
        <begin position="137"/>
        <end position="155"/>
    </location>
</feature>
<feature type="transmembrane region" description="Helical" evidence="18">
    <location>
        <begin position="318"/>
        <end position="339"/>
    </location>
</feature>
<accession>A0A024GWG4</accession>
<feature type="binding site" description="axial binding residue" evidence="17">
    <location>
        <position position="193"/>
    </location>
    <ligand>
        <name>heme b</name>
        <dbReference type="ChEBI" id="CHEBI:60344"/>
        <label>b566</label>
    </ligand>
    <ligandPart>
        <name>Fe</name>
        <dbReference type="ChEBI" id="CHEBI:18248"/>
    </ligandPart>
</feature>
<keyword evidence="12 17" id="KW-0408">Iron</keyword>
<feature type="transmembrane region" description="Helical" evidence="18">
    <location>
        <begin position="217"/>
        <end position="243"/>
    </location>
</feature>
<dbReference type="InterPro" id="IPR027387">
    <property type="entry name" value="Cytb/b6-like_sf"/>
</dbReference>
<dbReference type="InterPro" id="IPR030689">
    <property type="entry name" value="Cytochrome_b"/>
</dbReference>
<evidence type="ECO:0000256" key="2">
    <source>
        <dbReference type="ARBA" id="ARBA00004448"/>
    </source>
</evidence>
<keyword evidence="7 18" id="KW-0812">Transmembrane</keyword>
<evidence type="ECO:0000256" key="15">
    <source>
        <dbReference type="ARBA" id="ARBA00023136"/>
    </source>
</evidence>
<evidence type="ECO:0000313" key="21">
    <source>
        <dbReference type="EMBL" id="CCO25699.1"/>
    </source>
</evidence>
<evidence type="ECO:0000259" key="19">
    <source>
        <dbReference type="PROSITE" id="PS51002"/>
    </source>
</evidence>
<evidence type="ECO:0000256" key="13">
    <source>
        <dbReference type="ARBA" id="ARBA00023075"/>
    </source>
</evidence>
<dbReference type="PROSITE" id="PS51003">
    <property type="entry name" value="CYTB_CTER"/>
    <property type="match status" value="1"/>
</dbReference>
<keyword evidence="8 17" id="KW-0479">Metal-binding</keyword>
<comment type="function">
    <text evidence="1 18">Component of the ubiquinol-cytochrome c reductase complex (complex III or cytochrome b-c1 complex) that is part of the mitochondrial respiratory chain. The b-c1 complex mediates electron transfer from ubiquinol to cytochrome c. Contributes to the generation of a proton gradient across the mitochondrial membrane that is then used for ATP synthesis.</text>
</comment>
<evidence type="ECO:0000256" key="8">
    <source>
        <dbReference type="ARBA" id="ARBA00022723"/>
    </source>
</evidence>
<keyword evidence="13" id="KW-0830">Ubiquinone</keyword>
<comment type="cofactor">
    <cofactor evidence="17">
        <name>heme</name>
        <dbReference type="ChEBI" id="CHEBI:30413"/>
    </cofactor>
    <text evidence="17">Binds 2 heme groups non-covalently.</text>
</comment>
<evidence type="ECO:0000256" key="1">
    <source>
        <dbReference type="ARBA" id="ARBA00002566"/>
    </source>
</evidence>
<evidence type="ECO:0000256" key="4">
    <source>
        <dbReference type="ARBA" id="ARBA00022448"/>
    </source>
</evidence>
<dbReference type="CDD" id="cd00284">
    <property type="entry name" value="Cytochrome_b_N"/>
    <property type="match status" value="1"/>
</dbReference>
<comment type="similarity">
    <text evidence="18">Belongs to the cytochrome b family.</text>
</comment>
<proteinExistence type="inferred from homology"/>
<comment type="subcellular location">
    <subcellularLocation>
        <location evidence="2">Mitochondrion inner membrane</location>
        <topology evidence="2">Multi-pass membrane protein</topology>
    </subcellularLocation>
</comment>
<evidence type="ECO:0000256" key="3">
    <source>
        <dbReference type="ARBA" id="ARBA00013531"/>
    </source>
</evidence>
<evidence type="ECO:0000256" key="18">
    <source>
        <dbReference type="RuleBase" id="RU362117"/>
    </source>
</evidence>
<feature type="transmembrane region" description="Helical" evidence="18">
    <location>
        <begin position="288"/>
        <end position="312"/>
    </location>
</feature>
<comment type="cofactor">
    <cofactor evidence="18">
        <name>heme b</name>
        <dbReference type="ChEBI" id="CHEBI:60344"/>
    </cofactor>
    <text evidence="18">Binds 2 heme groups non-covalently.</text>
</comment>
<dbReference type="InterPro" id="IPR005797">
    <property type="entry name" value="Cyt_b/b6_N"/>
</dbReference>
<dbReference type="Pfam" id="PF00033">
    <property type="entry name" value="Cytochrome_B"/>
    <property type="match status" value="1"/>
</dbReference>
<evidence type="ECO:0000259" key="20">
    <source>
        <dbReference type="PROSITE" id="PS51003"/>
    </source>
</evidence>
<dbReference type="PIRSF" id="PIRSF038885">
    <property type="entry name" value="COB"/>
    <property type="match status" value="1"/>
</dbReference>
<dbReference type="EMBL" id="HF548552">
    <property type="protein sequence ID" value="CCO25699.1"/>
    <property type="molecule type" value="Genomic_DNA"/>
</dbReference>
<keyword evidence="15 18" id="KW-0472">Membrane</keyword>
<evidence type="ECO:0000256" key="9">
    <source>
        <dbReference type="ARBA" id="ARBA00022792"/>
    </source>
</evidence>
<dbReference type="AlphaFoldDB" id="A0A024GWG4"/>
<dbReference type="GO" id="GO:0045275">
    <property type="term" value="C:respiratory chain complex III"/>
    <property type="evidence" value="ECO:0007669"/>
    <property type="project" value="InterPro"/>
</dbReference>
<feature type="transmembrane region" description="Helical" evidence="18">
    <location>
        <begin position="7"/>
        <end position="27"/>
    </location>
</feature>
<dbReference type="SUPFAM" id="SSF81342">
    <property type="entry name" value="Transmembrane di-heme cytochromes"/>
    <property type="match status" value="1"/>
</dbReference>
<feature type="transmembrane region" description="Helical" evidence="18">
    <location>
        <begin position="107"/>
        <end position="130"/>
    </location>
</feature>
<feature type="transmembrane region" description="Helical" evidence="18">
    <location>
        <begin position="33"/>
        <end position="53"/>
    </location>
</feature>
<keyword evidence="14 18" id="KW-0496">Mitochondrion</keyword>
<feature type="binding site" description="axial binding residue" evidence="17">
    <location>
        <position position="94"/>
    </location>
    <ligand>
        <name>heme b</name>
        <dbReference type="ChEBI" id="CHEBI:60344"/>
        <label>b566</label>
    </ligand>
    <ligandPart>
        <name>Fe</name>
        <dbReference type="ChEBI" id="CHEBI:18248"/>
    </ligandPart>
</feature>
<feature type="domain" description="Cytochrome b/b6 C-terminal region profile" evidence="20">
    <location>
        <begin position="207"/>
        <end position="368"/>
    </location>
</feature>
<dbReference type="PROSITE" id="PS51002">
    <property type="entry name" value="CYTB_NTER"/>
    <property type="match status" value="1"/>
</dbReference>
<dbReference type="Pfam" id="PF00032">
    <property type="entry name" value="Cytochrom_B_C"/>
    <property type="match status" value="1"/>
</dbReference>
<sequence length="368" mass="42167">MFRKNELVKLFLGSFNYLPVPVNISFWWNWGSMAGVCLIVQVLSGLFLTMHYVSDSALAFDSVVHIDRDVNMGWVFRSVHSNGASLFLLCIFMHVGRGLYYKSYLNFHTWGVGVLLLLISMLTAFFGYVLPWGQMSFWGATVITNFLSVIPGYGGDIVNWIWGGYSVGGPTLTRFYTFHFLFPFVIVVLSLLHLIFLHRTGSSNPIQVSSVSLKMHFWPYSGVKDVLGFFVVFLFFFCVVFFYPTVFMDPENFMKANPMVTPVHIKPEWYFLFAYAILRCIPNKTMGVVALGVSILFLFVVPLLNFFLNWGYYKGVSFTYQLVFWTFSVNFMLLTWLGGSPVEEPYIFLAQVCSFIYFLSLVLMGILV</sequence>
<feature type="transmembrane region" description="Helical" evidence="18">
    <location>
        <begin position="175"/>
        <end position="196"/>
    </location>
</feature>
<dbReference type="InterPro" id="IPR016174">
    <property type="entry name" value="Di-haem_cyt_TM"/>
</dbReference>
<evidence type="ECO:0000256" key="14">
    <source>
        <dbReference type="ARBA" id="ARBA00023128"/>
    </source>
</evidence>
<evidence type="ECO:0000256" key="6">
    <source>
        <dbReference type="ARBA" id="ARBA00022660"/>
    </source>
</evidence>
<name>A0A024GWG4_BOTVI</name>
<dbReference type="GO" id="GO:0005743">
    <property type="term" value="C:mitochondrial inner membrane"/>
    <property type="evidence" value="ECO:0007669"/>
    <property type="project" value="UniProtKB-SubCell"/>
</dbReference>
<evidence type="ECO:0000256" key="7">
    <source>
        <dbReference type="ARBA" id="ARBA00022692"/>
    </source>
</evidence>
<feature type="transmembrane region" description="Helical" evidence="18">
    <location>
        <begin position="74"/>
        <end position="95"/>
    </location>
</feature>
<evidence type="ECO:0000256" key="17">
    <source>
        <dbReference type="PIRSR" id="PIRSR038885-2"/>
    </source>
</evidence>
<keyword evidence="6 18" id="KW-0679">Respiratory chain</keyword>
<dbReference type="GO" id="GO:0016491">
    <property type="term" value="F:oxidoreductase activity"/>
    <property type="evidence" value="ECO:0007669"/>
    <property type="project" value="UniProtKB-UniRule"/>
</dbReference>
<keyword evidence="4 18" id="KW-0813">Transport</keyword>
<feature type="domain" description="Cytochrome b/b6 N-terminal region profile" evidence="19">
    <location>
        <begin position="1"/>
        <end position="206"/>
    </location>
</feature>
<evidence type="ECO:0000256" key="10">
    <source>
        <dbReference type="ARBA" id="ARBA00022982"/>
    </source>
</evidence>
<dbReference type="PANTHER" id="PTHR19271:SF16">
    <property type="entry name" value="CYTOCHROME B"/>
    <property type="match status" value="1"/>
</dbReference>
<dbReference type="Gene3D" id="1.20.810.10">
    <property type="entry name" value="Cytochrome Bc1 Complex, Chain C"/>
    <property type="match status" value="1"/>
</dbReference>
<dbReference type="InterPro" id="IPR036150">
    <property type="entry name" value="Cyt_b/b6_C_sf"/>
</dbReference>
<feature type="transmembrane region" description="Helical" evidence="18">
    <location>
        <begin position="346"/>
        <end position="367"/>
    </location>
</feature>
<feature type="binding site" description="axial binding residue" evidence="17">
    <location>
        <position position="80"/>
    </location>
    <ligand>
        <name>heme b</name>
        <dbReference type="ChEBI" id="CHEBI:60344"/>
        <label>b562</label>
    </ligand>
    <ligandPart>
        <name>Fe</name>
        <dbReference type="ChEBI" id="CHEBI:18248"/>
    </ligandPart>
</feature>
<keyword evidence="9" id="KW-0999">Mitochondrion inner membrane</keyword>
<keyword evidence="5 17" id="KW-0349">Heme</keyword>
<dbReference type="GO" id="GO:0006122">
    <property type="term" value="P:mitochondrial electron transport, ubiquinol to cytochrome c"/>
    <property type="evidence" value="ECO:0007669"/>
    <property type="project" value="TreeGrafter"/>
</dbReference>